<dbReference type="GO" id="GO:0003676">
    <property type="term" value="F:nucleic acid binding"/>
    <property type="evidence" value="ECO:0007669"/>
    <property type="project" value="InterPro"/>
</dbReference>
<dbReference type="Proteomes" id="UP000789405">
    <property type="component" value="Unassembled WGS sequence"/>
</dbReference>
<organism evidence="1 2">
    <name type="scientific">Dentiscutata erythropus</name>
    <dbReference type="NCBI Taxonomy" id="1348616"/>
    <lineage>
        <taxon>Eukaryota</taxon>
        <taxon>Fungi</taxon>
        <taxon>Fungi incertae sedis</taxon>
        <taxon>Mucoromycota</taxon>
        <taxon>Glomeromycotina</taxon>
        <taxon>Glomeromycetes</taxon>
        <taxon>Diversisporales</taxon>
        <taxon>Gigasporaceae</taxon>
        <taxon>Dentiscutata</taxon>
    </lineage>
</organism>
<dbReference type="AlphaFoldDB" id="A0A9N9IA53"/>
<protein>
    <submittedName>
        <fullName evidence="1">2548_t:CDS:1</fullName>
    </submittedName>
</protein>
<reference evidence="1" key="1">
    <citation type="submission" date="2021-06" db="EMBL/GenBank/DDBJ databases">
        <authorList>
            <person name="Kallberg Y."/>
            <person name="Tangrot J."/>
            <person name="Rosling A."/>
        </authorList>
    </citation>
    <scope>NUCLEOTIDE SEQUENCE</scope>
    <source>
        <strain evidence="1">MA453B</strain>
    </source>
</reference>
<gene>
    <name evidence="1" type="ORF">DERYTH_LOCUS14758</name>
</gene>
<keyword evidence="2" id="KW-1185">Reference proteome</keyword>
<dbReference type="OrthoDB" id="5379619at2759"/>
<dbReference type="EMBL" id="CAJVPY010011366">
    <property type="protein sequence ID" value="CAG8726480.1"/>
    <property type="molecule type" value="Genomic_DNA"/>
</dbReference>
<sequence>MWSTKIHKKKQVGHPFYFNSESLEKLNFILNNRFHLTKAKLCKEWKREEKQKMYPRTMFCALQIIGLKSYIALPVSLHTNRHIIERYNWCKEFGERLDPAYLVPVAKSKSQMIWGRFSWKGHGHLVAIHKWVNSQKYITILEKYRIPSFRNAIPKGKYFLPNGASSDLNPMENLWALRLKYQ</sequence>
<dbReference type="InterPro" id="IPR036397">
    <property type="entry name" value="RNaseH_sf"/>
</dbReference>
<dbReference type="Gene3D" id="3.30.420.10">
    <property type="entry name" value="Ribonuclease H-like superfamily/Ribonuclease H"/>
    <property type="match status" value="1"/>
</dbReference>
<comment type="caution">
    <text evidence="1">The sequence shown here is derived from an EMBL/GenBank/DDBJ whole genome shotgun (WGS) entry which is preliminary data.</text>
</comment>
<proteinExistence type="predicted"/>
<name>A0A9N9IA53_9GLOM</name>
<evidence type="ECO:0000313" key="1">
    <source>
        <dbReference type="EMBL" id="CAG8726480.1"/>
    </source>
</evidence>
<evidence type="ECO:0000313" key="2">
    <source>
        <dbReference type="Proteomes" id="UP000789405"/>
    </source>
</evidence>
<accession>A0A9N9IA53</accession>